<sequence length="172" mass="19646">ESSFPEASLAGVSITEASLIPISKNSSPDYREFLLGFKPLEGTYSRENLSLVLLKRLKDYNITHRILAMTTDNASNNQTLIDSLNSEIKTLAEVTGALVGLLVYIKLELSNESIEREFKPRPAGGNKDILSTLNKNLIFLILRRAKRIRSAYNLFYTKNRYDYLLLDREEWR</sequence>
<keyword evidence="2" id="KW-1185">Reference proteome</keyword>
<proteinExistence type="predicted"/>
<name>A0A9W9SJ93_9EURO</name>
<comment type="caution">
    <text evidence="1">The sequence shown here is derived from an EMBL/GenBank/DDBJ whole genome shotgun (WGS) entry which is preliminary data.</text>
</comment>
<reference evidence="1" key="2">
    <citation type="journal article" date="2023" name="IMA Fungus">
        <title>Comparative genomic study of the Penicillium genus elucidates a diverse pangenome and 15 lateral gene transfer events.</title>
        <authorList>
            <person name="Petersen C."/>
            <person name="Sorensen T."/>
            <person name="Nielsen M.R."/>
            <person name="Sondergaard T.E."/>
            <person name="Sorensen J.L."/>
            <person name="Fitzpatrick D.A."/>
            <person name="Frisvad J.C."/>
            <person name="Nielsen K.L."/>
        </authorList>
    </citation>
    <scope>NUCLEOTIDE SEQUENCE</scope>
    <source>
        <strain evidence="1">IBT 29864</strain>
    </source>
</reference>
<reference evidence="1" key="1">
    <citation type="submission" date="2022-11" db="EMBL/GenBank/DDBJ databases">
        <authorList>
            <person name="Petersen C."/>
        </authorList>
    </citation>
    <scope>NUCLEOTIDE SEQUENCE</scope>
    <source>
        <strain evidence="1">IBT 29864</strain>
    </source>
</reference>
<dbReference type="Proteomes" id="UP001147782">
    <property type="component" value="Unassembled WGS sequence"/>
</dbReference>
<dbReference type="GeneID" id="81437821"/>
<dbReference type="AlphaFoldDB" id="A0A9W9SJ93"/>
<gene>
    <name evidence="1" type="ORF">N7496_005713</name>
</gene>
<dbReference type="OrthoDB" id="4367649at2759"/>
<protein>
    <submittedName>
        <fullName evidence="1">Uncharacterized protein</fullName>
    </submittedName>
</protein>
<dbReference type="RefSeq" id="XP_056557167.1">
    <property type="nucleotide sequence ID" value="XM_056698642.1"/>
</dbReference>
<feature type="non-terminal residue" evidence="1">
    <location>
        <position position="1"/>
    </location>
</feature>
<organism evidence="1 2">
    <name type="scientific">Penicillium cataractarum</name>
    <dbReference type="NCBI Taxonomy" id="2100454"/>
    <lineage>
        <taxon>Eukaryota</taxon>
        <taxon>Fungi</taxon>
        <taxon>Dikarya</taxon>
        <taxon>Ascomycota</taxon>
        <taxon>Pezizomycotina</taxon>
        <taxon>Eurotiomycetes</taxon>
        <taxon>Eurotiomycetidae</taxon>
        <taxon>Eurotiales</taxon>
        <taxon>Aspergillaceae</taxon>
        <taxon>Penicillium</taxon>
    </lineage>
</organism>
<accession>A0A9W9SJ93</accession>
<evidence type="ECO:0000313" key="1">
    <source>
        <dbReference type="EMBL" id="KAJ5378304.1"/>
    </source>
</evidence>
<dbReference type="EMBL" id="JAPZBS010000004">
    <property type="protein sequence ID" value="KAJ5378304.1"/>
    <property type="molecule type" value="Genomic_DNA"/>
</dbReference>
<evidence type="ECO:0000313" key="2">
    <source>
        <dbReference type="Proteomes" id="UP001147782"/>
    </source>
</evidence>